<accession>A0A7M7IVJ2</accession>
<sequence>MKFRCRRKINEPSGVSLVSKFKKFLRIFKNETRVDIENWTIYLIIFQQIGQLACTLCDHYIMGNSIYVIILGLIGTRERERERKAKKEKESNNKLILLFPLVVPFDVERDLKLMTSILGIEHYTLIMLGAITEYPMLHTPWLLMQLCVIIVELIVFCVKMFLDGLHVKRDEILLAVLTVHNWLQVFCLFHRQARQSR</sequence>
<feature type="transmembrane region" description="Helical" evidence="1">
    <location>
        <begin position="173"/>
        <end position="189"/>
    </location>
</feature>
<keyword evidence="1" id="KW-0812">Transmembrane</keyword>
<dbReference type="KEGG" id="ame:100578265"/>
<dbReference type="GeneID" id="100578265"/>
<dbReference type="OrthoDB" id="7700731at2759"/>
<keyword evidence="3" id="KW-1185">Reference proteome</keyword>
<evidence type="ECO:0000313" key="3">
    <source>
        <dbReference type="Proteomes" id="UP000005203"/>
    </source>
</evidence>
<organism evidence="2">
    <name type="scientific">Apis mellifera</name>
    <name type="common">Honeybee</name>
    <dbReference type="NCBI Taxonomy" id="7460"/>
    <lineage>
        <taxon>Eukaryota</taxon>
        <taxon>Metazoa</taxon>
        <taxon>Ecdysozoa</taxon>
        <taxon>Arthropoda</taxon>
        <taxon>Hexapoda</taxon>
        <taxon>Insecta</taxon>
        <taxon>Pterygota</taxon>
        <taxon>Neoptera</taxon>
        <taxon>Endopterygota</taxon>
        <taxon>Hymenoptera</taxon>
        <taxon>Apocrita</taxon>
        <taxon>Aculeata</taxon>
        <taxon>Apoidea</taxon>
        <taxon>Anthophila</taxon>
        <taxon>Apidae</taxon>
        <taxon>Apis</taxon>
    </lineage>
</organism>
<evidence type="ECO:0000313" key="2">
    <source>
        <dbReference type="EnsemblMetazoa" id="XP_016771534"/>
    </source>
</evidence>
<dbReference type="EnsemblMetazoa" id="XM_016916045">
    <property type="protein sequence ID" value="XP_016771534"/>
    <property type="gene ID" value="LOC100578265"/>
</dbReference>
<keyword evidence="1" id="KW-1133">Transmembrane helix</keyword>
<reference evidence="4" key="2">
    <citation type="submission" date="2025-04" db="UniProtKB">
        <authorList>
            <consortium name="RefSeq"/>
        </authorList>
    </citation>
    <scope>IDENTIFICATION</scope>
    <source>
        <strain evidence="4">DH4</strain>
        <tissue evidence="4">Whole body</tissue>
    </source>
</reference>
<evidence type="ECO:0000256" key="1">
    <source>
        <dbReference type="SAM" id="Phobius"/>
    </source>
</evidence>
<accession>A0A8B7KPQ3</accession>
<evidence type="ECO:0000313" key="4">
    <source>
        <dbReference type="RefSeq" id="XP_016771534.2"/>
    </source>
</evidence>
<feature type="transmembrane region" description="Helical" evidence="1">
    <location>
        <begin position="141"/>
        <end position="161"/>
    </location>
</feature>
<protein>
    <submittedName>
        <fullName evidence="4">Uncharacterized protein LOC100578265</fullName>
    </submittedName>
</protein>
<dbReference type="RefSeq" id="XP_016771534.2">
    <property type="nucleotide sequence ID" value="XM_016916045.2"/>
</dbReference>
<gene>
    <name evidence="4" type="primary">LOC100578265</name>
</gene>
<dbReference type="Proteomes" id="UP000005203">
    <property type="component" value="Linkage group LG14"/>
</dbReference>
<reference evidence="2" key="1">
    <citation type="submission" date="2021-01" db="UniProtKB">
        <authorList>
            <consortium name="EnsemblMetazoa"/>
        </authorList>
    </citation>
    <scope>IDENTIFICATION</scope>
    <source>
        <strain evidence="2">DH4</strain>
    </source>
</reference>
<dbReference type="AlphaFoldDB" id="A0A7M7IVJ2"/>
<name>A0A7M7IVJ2_APIME</name>
<keyword evidence="1" id="KW-0472">Membrane</keyword>
<proteinExistence type="predicted"/>